<protein>
    <submittedName>
        <fullName evidence="1">Uncharacterized protein</fullName>
    </submittedName>
</protein>
<dbReference type="AlphaFoldDB" id="A0AAN9Q4D1"/>
<dbReference type="Proteomes" id="UP001367508">
    <property type="component" value="Unassembled WGS sequence"/>
</dbReference>
<proteinExistence type="predicted"/>
<reference evidence="1 2" key="1">
    <citation type="submission" date="2024-01" db="EMBL/GenBank/DDBJ databases">
        <title>The genomes of 5 underutilized Papilionoideae crops provide insights into root nodulation and disease resistanc.</title>
        <authorList>
            <person name="Jiang F."/>
        </authorList>
    </citation>
    <scope>NUCLEOTIDE SEQUENCE [LARGE SCALE GENOMIC DNA]</scope>
    <source>
        <strain evidence="1">LVBAO_FW01</strain>
        <tissue evidence="1">Leaves</tissue>
    </source>
</reference>
<sequence>MGAYVVTCFSLKAMRLVFKSVSHQPISLMPIIVLHQFSGLANCQQPLIAEKKYDQWIALMFQEFSSHSSSSKADHCETAGQGLIQQLLSIAMFEVWPDTKLQYLHQQVKPFNIVVGMTAFPLFDWLKTLLTNLHGVLDYGRKAIYRRVPWTNE</sequence>
<name>A0AAN9Q4D1_CANGL</name>
<accession>A0AAN9Q4D1</accession>
<keyword evidence="2" id="KW-1185">Reference proteome</keyword>
<organism evidence="1 2">
    <name type="scientific">Canavalia gladiata</name>
    <name type="common">Sword bean</name>
    <name type="synonym">Dolichos gladiatus</name>
    <dbReference type="NCBI Taxonomy" id="3824"/>
    <lineage>
        <taxon>Eukaryota</taxon>
        <taxon>Viridiplantae</taxon>
        <taxon>Streptophyta</taxon>
        <taxon>Embryophyta</taxon>
        <taxon>Tracheophyta</taxon>
        <taxon>Spermatophyta</taxon>
        <taxon>Magnoliopsida</taxon>
        <taxon>eudicotyledons</taxon>
        <taxon>Gunneridae</taxon>
        <taxon>Pentapetalae</taxon>
        <taxon>rosids</taxon>
        <taxon>fabids</taxon>
        <taxon>Fabales</taxon>
        <taxon>Fabaceae</taxon>
        <taxon>Papilionoideae</taxon>
        <taxon>50 kb inversion clade</taxon>
        <taxon>NPAAA clade</taxon>
        <taxon>indigoferoid/millettioid clade</taxon>
        <taxon>Phaseoleae</taxon>
        <taxon>Canavalia</taxon>
    </lineage>
</organism>
<gene>
    <name evidence="1" type="ORF">VNO77_27711</name>
</gene>
<dbReference type="EMBL" id="JAYMYQ010000006">
    <property type="protein sequence ID" value="KAK7324185.1"/>
    <property type="molecule type" value="Genomic_DNA"/>
</dbReference>
<evidence type="ECO:0000313" key="2">
    <source>
        <dbReference type="Proteomes" id="UP001367508"/>
    </source>
</evidence>
<evidence type="ECO:0000313" key="1">
    <source>
        <dbReference type="EMBL" id="KAK7324185.1"/>
    </source>
</evidence>
<comment type="caution">
    <text evidence="1">The sequence shown here is derived from an EMBL/GenBank/DDBJ whole genome shotgun (WGS) entry which is preliminary data.</text>
</comment>